<sequence>LSKENIEEVLKLLLNGKAAGIDGLPYEFWKWLNEASKSSHEGEGNEDEPFDLIQCITDTYNNIETFGVTNQSKFSEGWMCPLYKKKDRRDIANYRPIILLNSDYKIFTKALAIKLA</sequence>
<feature type="non-terminal residue" evidence="1">
    <location>
        <position position="116"/>
    </location>
</feature>
<dbReference type="AlphaFoldDB" id="A0A0D0AQE7"/>
<name>A0A0D0AQE7_9AGAM</name>
<dbReference type="PANTHER" id="PTHR19446">
    <property type="entry name" value="REVERSE TRANSCRIPTASES"/>
    <property type="match status" value="1"/>
</dbReference>
<dbReference type="InParanoid" id="A0A0D0AQE7"/>
<dbReference type="EMBL" id="KN835308">
    <property type="protein sequence ID" value="KIK40284.1"/>
    <property type="molecule type" value="Genomic_DNA"/>
</dbReference>
<organism evidence="1 2">
    <name type="scientific">Suillus luteus UH-Slu-Lm8-n1</name>
    <dbReference type="NCBI Taxonomy" id="930992"/>
    <lineage>
        <taxon>Eukaryota</taxon>
        <taxon>Fungi</taxon>
        <taxon>Dikarya</taxon>
        <taxon>Basidiomycota</taxon>
        <taxon>Agaricomycotina</taxon>
        <taxon>Agaricomycetes</taxon>
        <taxon>Agaricomycetidae</taxon>
        <taxon>Boletales</taxon>
        <taxon>Suillineae</taxon>
        <taxon>Suillaceae</taxon>
        <taxon>Suillus</taxon>
    </lineage>
</organism>
<dbReference type="Proteomes" id="UP000054485">
    <property type="component" value="Unassembled WGS sequence"/>
</dbReference>
<gene>
    <name evidence="1" type="ORF">CY34DRAFT_38791</name>
</gene>
<evidence type="ECO:0000313" key="2">
    <source>
        <dbReference type="Proteomes" id="UP000054485"/>
    </source>
</evidence>
<protein>
    <submittedName>
        <fullName evidence="1">Uncharacterized protein</fullName>
    </submittedName>
</protein>
<dbReference type="OrthoDB" id="2676751at2759"/>
<dbReference type="STRING" id="930992.A0A0D0AQE7"/>
<feature type="non-terminal residue" evidence="1">
    <location>
        <position position="1"/>
    </location>
</feature>
<reference evidence="2" key="2">
    <citation type="submission" date="2015-01" db="EMBL/GenBank/DDBJ databases">
        <title>Evolutionary Origins and Diversification of the Mycorrhizal Mutualists.</title>
        <authorList>
            <consortium name="DOE Joint Genome Institute"/>
            <consortium name="Mycorrhizal Genomics Consortium"/>
            <person name="Kohler A."/>
            <person name="Kuo A."/>
            <person name="Nagy L.G."/>
            <person name="Floudas D."/>
            <person name="Copeland A."/>
            <person name="Barry K.W."/>
            <person name="Cichocki N."/>
            <person name="Veneault-Fourrey C."/>
            <person name="LaButti K."/>
            <person name="Lindquist E.A."/>
            <person name="Lipzen A."/>
            <person name="Lundell T."/>
            <person name="Morin E."/>
            <person name="Murat C."/>
            <person name="Riley R."/>
            <person name="Ohm R."/>
            <person name="Sun H."/>
            <person name="Tunlid A."/>
            <person name="Henrissat B."/>
            <person name="Grigoriev I.V."/>
            <person name="Hibbett D.S."/>
            <person name="Martin F."/>
        </authorList>
    </citation>
    <scope>NUCLEOTIDE SEQUENCE [LARGE SCALE GENOMIC DNA]</scope>
    <source>
        <strain evidence="2">UH-Slu-Lm8-n1</strain>
    </source>
</reference>
<accession>A0A0D0AQE7</accession>
<reference evidence="1 2" key="1">
    <citation type="submission" date="2014-04" db="EMBL/GenBank/DDBJ databases">
        <authorList>
            <consortium name="DOE Joint Genome Institute"/>
            <person name="Kuo A."/>
            <person name="Ruytinx J."/>
            <person name="Rineau F."/>
            <person name="Colpaert J."/>
            <person name="Kohler A."/>
            <person name="Nagy L.G."/>
            <person name="Floudas D."/>
            <person name="Copeland A."/>
            <person name="Barry K.W."/>
            <person name="Cichocki N."/>
            <person name="Veneault-Fourrey C."/>
            <person name="LaButti K."/>
            <person name="Lindquist E.A."/>
            <person name="Lipzen A."/>
            <person name="Lundell T."/>
            <person name="Morin E."/>
            <person name="Murat C."/>
            <person name="Sun H."/>
            <person name="Tunlid A."/>
            <person name="Henrissat B."/>
            <person name="Grigoriev I.V."/>
            <person name="Hibbett D.S."/>
            <person name="Martin F."/>
            <person name="Nordberg H.P."/>
            <person name="Cantor M.N."/>
            <person name="Hua S.X."/>
        </authorList>
    </citation>
    <scope>NUCLEOTIDE SEQUENCE [LARGE SCALE GENOMIC DNA]</scope>
    <source>
        <strain evidence="1 2">UH-Slu-Lm8-n1</strain>
    </source>
</reference>
<keyword evidence="2" id="KW-1185">Reference proteome</keyword>
<dbReference type="HOGENOM" id="CLU_136907_0_0_1"/>
<evidence type="ECO:0000313" key="1">
    <source>
        <dbReference type="EMBL" id="KIK40284.1"/>
    </source>
</evidence>
<proteinExistence type="predicted"/>